<evidence type="ECO:0000313" key="2">
    <source>
        <dbReference type="EMBL" id="RKP01591.1"/>
    </source>
</evidence>
<reference evidence="3" key="1">
    <citation type="journal article" date="2018" name="Nat. Microbiol.">
        <title>Leveraging single-cell genomics to expand the fungal tree of life.</title>
        <authorList>
            <person name="Ahrendt S.R."/>
            <person name="Quandt C.A."/>
            <person name="Ciobanu D."/>
            <person name="Clum A."/>
            <person name="Salamov A."/>
            <person name="Andreopoulos B."/>
            <person name="Cheng J.F."/>
            <person name="Woyke T."/>
            <person name="Pelin A."/>
            <person name="Henrissat B."/>
            <person name="Reynolds N.K."/>
            <person name="Benny G.L."/>
            <person name="Smith M.E."/>
            <person name="James T.Y."/>
            <person name="Grigoriev I.V."/>
        </authorList>
    </citation>
    <scope>NUCLEOTIDE SEQUENCE [LARGE SCALE GENOMIC DNA]</scope>
    <source>
        <strain evidence="3">ATCC 52028</strain>
    </source>
</reference>
<feature type="region of interest" description="Disordered" evidence="1">
    <location>
        <begin position="145"/>
        <end position="230"/>
    </location>
</feature>
<gene>
    <name evidence="2" type="ORF">CXG81DRAFT_18642</name>
</gene>
<accession>A0A4P9X9B0</accession>
<keyword evidence="3" id="KW-1185">Reference proteome</keyword>
<evidence type="ECO:0000256" key="1">
    <source>
        <dbReference type="SAM" id="MobiDB-lite"/>
    </source>
</evidence>
<proteinExistence type="predicted"/>
<dbReference type="Proteomes" id="UP000274922">
    <property type="component" value="Unassembled WGS sequence"/>
</dbReference>
<name>A0A4P9X9B0_9FUNG</name>
<feature type="compositionally biased region" description="Basic and acidic residues" evidence="1">
    <location>
        <begin position="433"/>
        <end position="448"/>
    </location>
</feature>
<dbReference type="AlphaFoldDB" id="A0A4P9X9B0"/>
<feature type="region of interest" description="Disordered" evidence="1">
    <location>
        <begin position="422"/>
        <end position="482"/>
    </location>
</feature>
<evidence type="ECO:0000313" key="3">
    <source>
        <dbReference type="Proteomes" id="UP000274922"/>
    </source>
</evidence>
<protein>
    <submittedName>
        <fullName evidence="2">Uncharacterized protein</fullName>
    </submittedName>
</protein>
<feature type="compositionally biased region" description="Basic and acidic residues" evidence="1">
    <location>
        <begin position="152"/>
        <end position="193"/>
    </location>
</feature>
<feature type="compositionally biased region" description="Acidic residues" evidence="1">
    <location>
        <begin position="449"/>
        <end position="471"/>
    </location>
</feature>
<dbReference type="EMBL" id="ML014167">
    <property type="protein sequence ID" value="RKP01591.1"/>
    <property type="molecule type" value="Genomic_DNA"/>
</dbReference>
<organism evidence="2 3">
    <name type="scientific">Caulochytrium protostelioides</name>
    <dbReference type="NCBI Taxonomy" id="1555241"/>
    <lineage>
        <taxon>Eukaryota</taxon>
        <taxon>Fungi</taxon>
        <taxon>Fungi incertae sedis</taxon>
        <taxon>Chytridiomycota</taxon>
        <taxon>Chytridiomycota incertae sedis</taxon>
        <taxon>Chytridiomycetes</taxon>
        <taxon>Caulochytriales</taxon>
        <taxon>Caulochytriaceae</taxon>
        <taxon>Caulochytrium</taxon>
    </lineage>
</organism>
<sequence length="562" mass="59036">MAMAMALTGGRLSRPGLRRTTRCTARMHDAVCSTQLDATRTMACHGGGGGGGGGRRAQAAAPNAPRLRGPWGGHGSHGRRHGGLPATAATAAAAAAATAAPYLAGPFVGAPRATRRARGARPSGGHPLASGLRVGTALWRTAGAPPASEAIGMRRDATRRDATRRDATRCDAMRRDAGPRREAMTMARDERRPLLRNGGDPGRGPRRNRSVTRQQERASPRVLPAPVPPAPVHAPNASIVRAIVLGNRRRRALALSQPRADAAIGPRVRCFIATLTRTLASVRASSSPPLRPLSFVRLAHPLAPGPFGRCPKLPMASRRETKRPRLLLVADSAPPHPRRTLPSAHQYAVMSMAPVADRASRLAAPFSTHTALLGHDRTDVDVDVDVDAVADADANANADSNADGGHSTGVSHHMCVEDVGLEDDGMAGSDADSCDRTDDRHDNDHDHDEEGDGVIEESEDSENDDEDEDDAEGHGGGNAARIHLTPSCTRAAGATTGANGPWTALATSSVFLRERKALEIGRLWRLQRPPLWIATATASAPIAASAAFTAFTASRDARPAPS</sequence>